<dbReference type="RefSeq" id="WP_179445274.1">
    <property type="nucleotide sequence ID" value="NZ_JACBZS010000001.1"/>
</dbReference>
<reference evidence="2 3" key="1">
    <citation type="submission" date="2020-07" db="EMBL/GenBank/DDBJ databases">
        <title>Sequencing the genomes of 1000 actinobacteria strains.</title>
        <authorList>
            <person name="Klenk H.-P."/>
        </authorList>
    </citation>
    <scope>NUCLEOTIDE SEQUENCE [LARGE SCALE GENOMIC DNA]</scope>
    <source>
        <strain evidence="2 3">DSM 103164</strain>
    </source>
</reference>
<dbReference type="Proteomes" id="UP000527616">
    <property type="component" value="Unassembled WGS sequence"/>
</dbReference>
<accession>A0A7Z0ILE8</accession>
<dbReference type="InterPro" id="IPR029044">
    <property type="entry name" value="Nucleotide-diphossugar_trans"/>
</dbReference>
<sequence>MKPNEARRRITVLEDQLDLLKDPESFYSSRYFRDAIDTGSAGLVRAATHGQYFERYDQLASRPTLLDEYAAQLGELPDSNGQRWFEPLSYTIGIICDDFLYASFEGSVGLIRITPENYQEAAERCDLLLVTTTWRGIDKEWLLLGSKGSYSWRRLNDLVIPEFRRHGKPVAYYSKEDPPNYTKFLHLARLCDFAFTSAAECVAKYERDCPNLASVSVLPFSVSAKHHNPVGSRVVRIPEVLFAGSWHNRKYSTRRTHGMRILMGVDDSVRDLCIVDRNSGERRLRYAFPEQFLRNINPAIAHDVLLRLQKATEISINLNSVPASDTMFANRAIEVQGMGGCLISSYNKGLNSLFPNVYMPDTRADTRDLIDTMTDDVLRTTQMQGIRNAYSGNTNFDRMAFLCATVGLTVAQRDVVIGAIGDPAVTAGFLDSQITTDPTIELRAFPDEAAAAAGGAVAITEPDPAWRYAPYFVQDLANAFKYVNADRISAPIDFAGPIANPVEHNFGPVEQAPAASLTWLAGGRTATGYTVQRGLVEQATPVRVSTGSAAARPLLSVVVPIYNNGRHLEYKCLASLRRSSIFDRMEVILVDDGSSDPQTVAVVDRLERELPNAVVHRNPVGGSGSASRPRNQGLELASAPYVTYLDPDNEAMNDAYARLVELVRENDTNFAIGNMLRFSTSRKIINNVVYLRQVLQRDENWPNVWHVPPGVLETLEFRPMSIQALVADTAWLKSLRLEQPVGGVGQDTYFFQQMIHYAQRISIFDDPVHVYFAGVANSTVNAIGAKFFRKYLPLEAARADWLVHNGLLDAYNDKRLEQFTRGWYLQKFNEVRDDERAEAFALLEQILAMYGKSSWNDPAIATRLDELRAELAEAPVTQTEGADLD</sequence>
<keyword evidence="2" id="KW-0808">Transferase</keyword>
<proteinExistence type="predicted"/>
<evidence type="ECO:0000313" key="2">
    <source>
        <dbReference type="EMBL" id="NYI71452.1"/>
    </source>
</evidence>
<evidence type="ECO:0000313" key="3">
    <source>
        <dbReference type="Proteomes" id="UP000527616"/>
    </source>
</evidence>
<dbReference type="PANTHER" id="PTHR22916:SF3">
    <property type="entry name" value="UDP-GLCNAC:BETAGAL BETA-1,3-N-ACETYLGLUCOSAMINYLTRANSFERASE-LIKE PROTEIN 1"/>
    <property type="match status" value="1"/>
</dbReference>
<gene>
    <name evidence="2" type="ORF">GGQ54_002012</name>
</gene>
<dbReference type="GO" id="GO:0016758">
    <property type="term" value="F:hexosyltransferase activity"/>
    <property type="evidence" value="ECO:0007669"/>
    <property type="project" value="UniProtKB-ARBA"/>
</dbReference>
<organism evidence="2 3">
    <name type="scientific">Naumannella cuiyingiana</name>
    <dbReference type="NCBI Taxonomy" id="1347891"/>
    <lineage>
        <taxon>Bacteria</taxon>
        <taxon>Bacillati</taxon>
        <taxon>Actinomycetota</taxon>
        <taxon>Actinomycetes</taxon>
        <taxon>Propionibacteriales</taxon>
        <taxon>Propionibacteriaceae</taxon>
        <taxon>Naumannella</taxon>
    </lineage>
</organism>
<name>A0A7Z0ILE8_9ACTN</name>
<dbReference type="CDD" id="cd00761">
    <property type="entry name" value="Glyco_tranf_GTA_type"/>
    <property type="match status" value="1"/>
</dbReference>
<evidence type="ECO:0000259" key="1">
    <source>
        <dbReference type="Pfam" id="PF00535"/>
    </source>
</evidence>
<dbReference type="PANTHER" id="PTHR22916">
    <property type="entry name" value="GLYCOSYLTRANSFERASE"/>
    <property type="match status" value="1"/>
</dbReference>
<protein>
    <submittedName>
        <fullName evidence="2">Glycosyltransferase involved in cell wall biosynthesis</fullName>
    </submittedName>
</protein>
<keyword evidence="3" id="KW-1185">Reference proteome</keyword>
<dbReference type="InterPro" id="IPR001173">
    <property type="entry name" value="Glyco_trans_2-like"/>
</dbReference>
<dbReference type="AlphaFoldDB" id="A0A7Z0ILE8"/>
<feature type="domain" description="Glycosyltransferase 2-like" evidence="1">
    <location>
        <begin position="556"/>
        <end position="684"/>
    </location>
</feature>
<dbReference type="EMBL" id="JACBZS010000001">
    <property type="protein sequence ID" value="NYI71452.1"/>
    <property type="molecule type" value="Genomic_DNA"/>
</dbReference>
<dbReference type="Pfam" id="PF00535">
    <property type="entry name" value="Glycos_transf_2"/>
    <property type="match status" value="1"/>
</dbReference>
<dbReference type="Gene3D" id="3.90.550.10">
    <property type="entry name" value="Spore Coat Polysaccharide Biosynthesis Protein SpsA, Chain A"/>
    <property type="match status" value="1"/>
</dbReference>
<dbReference type="SUPFAM" id="SSF53448">
    <property type="entry name" value="Nucleotide-diphospho-sugar transferases"/>
    <property type="match status" value="1"/>
</dbReference>
<comment type="caution">
    <text evidence="2">The sequence shown here is derived from an EMBL/GenBank/DDBJ whole genome shotgun (WGS) entry which is preliminary data.</text>
</comment>